<dbReference type="InterPro" id="IPR001228">
    <property type="entry name" value="IspD"/>
</dbReference>
<dbReference type="OrthoDB" id="9806837at2"/>
<comment type="pathway">
    <text evidence="2 7">Isoprenoid biosynthesis; isopentenyl diphosphate biosynthesis via DXP pathway; isopentenyl diphosphate from 1-deoxy-D-xylulose 5-phosphate: step 2/6.</text>
</comment>
<evidence type="ECO:0000256" key="6">
    <source>
        <dbReference type="ARBA" id="ARBA00023229"/>
    </source>
</evidence>
<feature type="site" description="Positions MEP for the nucleophilic attack" evidence="7">
    <location>
        <position position="213"/>
    </location>
</feature>
<dbReference type="FunFam" id="3.90.550.10:FF:000003">
    <property type="entry name" value="2-C-methyl-D-erythritol 4-phosphate cytidylyltransferase"/>
    <property type="match status" value="1"/>
</dbReference>
<dbReference type="PANTHER" id="PTHR32125">
    <property type="entry name" value="2-C-METHYL-D-ERYTHRITOL 4-PHOSPHATE CYTIDYLYLTRANSFERASE, CHLOROPLASTIC"/>
    <property type="match status" value="1"/>
</dbReference>
<gene>
    <name evidence="7" type="primary">ispD</name>
    <name evidence="8" type="ORF">A3196_09245</name>
</gene>
<evidence type="ECO:0000256" key="7">
    <source>
        <dbReference type="HAMAP-Rule" id="MF_00108"/>
    </source>
</evidence>
<dbReference type="CDD" id="cd02516">
    <property type="entry name" value="CDP-ME_synthetase"/>
    <property type="match status" value="1"/>
</dbReference>
<sequence>MSDSCWAIVPAAGVGRRMGGAVPKQYLDLCGRKIIDLTLERLLNHPRISGVCVALSAEDGYWESCEHHNHPNVIRATGGAERYHSVCNALASLAELADEDDWVLVHDAARPCLSAADLDRLIETLQSHPVGGLLGIPVADTLKRVDDFNQIDATVSRERLWRAFTPQMFRLGLLNRCLEQAIESGAAVTDEASAVELSGHRPLLVEGDGTNIKITHQHDLLLAEHYLKLVRDEE</sequence>
<evidence type="ECO:0000313" key="8">
    <source>
        <dbReference type="EMBL" id="ODB96929.1"/>
    </source>
</evidence>
<feature type="site" description="Transition state stabilizer" evidence="7">
    <location>
        <position position="17"/>
    </location>
</feature>
<dbReference type="STRING" id="1818881.A3196_09245"/>
<proteinExistence type="inferred from homology"/>
<comment type="function">
    <text evidence="7">Catalyzes the formation of 4-diphosphocytidyl-2-C-methyl-D-erythritol from CTP and 2-C-methyl-D-erythritol 4-phosphate (MEP).</text>
</comment>
<dbReference type="PANTHER" id="PTHR32125:SF4">
    <property type="entry name" value="2-C-METHYL-D-ERYTHRITOL 4-PHOSPHATE CYTIDYLYLTRANSFERASE, CHLOROPLASTIC"/>
    <property type="match status" value="1"/>
</dbReference>
<comment type="catalytic activity">
    <reaction evidence="1 7">
        <text>2-C-methyl-D-erythritol 4-phosphate + CTP + H(+) = 4-CDP-2-C-methyl-D-erythritol + diphosphate</text>
        <dbReference type="Rhea" id="RHEA:13429"/>
        <dbReference type="ChEBI" id="CHEBI:15378"/>
        <dbReference type="ChEBI" id="CHEBI:33019"/>
        <dbReference type="ChEBI" id="CHEBI:37563"/>
        <dbReference type="ChEBI" id="CHEBI:57823"/>
        <dbReference type="ChEBI" id="CHEBI:58262"/>
        <dbReference type="EC" id="2.7.7.60"/>
    </reaction>
</comment>
<evidence type="ECO:0000256" key="5">
    <source>
        <dbReference type="ARBA" id="ARBA00022695"/>
    </source>
</evidence>
<evidence type="ECO:0000313" key="9">
    <source>
        <dbReference type="Proteomes" id="UP000094849"/>
    </source>
</evidence>
<accession>A0A1E2UQD8</accession>
<dbReference type="EC" id="2.7.7.60" evidence="7"/>
<feature type="site" description="Transition state stabilizer" evidence="7">
    <location>
        <position position="24"/>
    </location>
</feature>
<dbReference type="GO" id="GO:0019288">
    <property type="term" value="P:isopentenyl diphosphate biosynthetic process, methylerythritol 4-phosphate pathway"/>
    <property type="evidence" value="ECO:0007669"/>
    <property type="project" value="UniProtKB-UniRule"/>
</dbReference>
<name>A0A1E2UQD8_9GAMM</name>
<dbReference type="SUPFAM" id="SSF53448">
    <property type="entry name" value="Nucleotide-diphospho-sugar transferases"/>
    <property type="match status" value="1"/>
</dbReference>
<evidence type="ECO:0000256" key="1">
    <source>
        <dbReference type="ARBA" id="ARBA00001282"/>
    </source>
</evidence>
<dbReference type="HAMAP" id="MF_00108">
    <property type="entry name" value="IspD"/>
    <property type="match status" value="1"/>
</dbReference>
<dbReference type="UniPathway" id="UPA00056">
    <property type="reaction ID" value="UER00093"/>
</dbReference>
<keyword evidence="4 7" id="KW-0808">Transferase</keyword>
<dbReference type="GO" id="GO:0050518">
    <property type="term" value="F:2-C-methyl-D-erythritol 4-phosphate cytidylyltransferase activity"/>
    <property type="evidence" value="ECO:0007669"/>
    <property type="project" value="UniProtKB-UniRule"/>
</dbReference>
<dbReference type="InterPro" id="IPR018294">
    <property type="entry name" value="ISPD_synthase_CS"/>
</dbReference>
<dbReference type="Gene3D" id="3.90.550.10">
    <property type="entry name" value="Spore Coat Polysaccharide Biosynthesis Protein SpsA, Chain A"/>
    <property type="match status" value="1"/>
</dbReference>
<dbReference type="InterPro" id="IPR034683">
    <property type="entry name" value="IspD/TarI"/>
</dbReference>
<feature type="site" description="Positions MEP for the nucleophilic attack" evidence="7">
    <location>
        <position position="157"/>
    </location>
</feature>
<dbReference type="InterPro" id="IPR029044">
    <property type="entry name" value="Nucleotide-diphossugar_trans"/>
</dbReference>
<evidence type="ECO:0000256" key="3">
    <source>
        <dbReference type="ARBA" id="ARBA00009789"/>
    </source>
</evidence>
<dbReference type="NCBIfam" id="TIGR00453">
    <property type="entry name" value="ispD"/>
    <property type="match status" value="1"/>
</dbReference>
<keyword evidence="6 7" id="KW-0414">Isoprene biosynthesis</keyword>
<reference evidence="8 9" key="1">
    <citation type="submission" date="2016-03" db="EMBL/GenBank/DDBJ databases">
        <title>Chemosynthetic sulphur-oxidizing symbionts of marine invertebrate animals are capable of nitrogen fixation.</title>
        <authorList>
            <person name="Petersen J.M."/>
            <person name="Kemper A."/>
            <person name="Gruber-Vodicka H."/>
            <person name="Cardini U."/>
            <person name="Geest Mvander."/>
            <person name="Kleiner M."/>
            <person name="Bulgheresi S."/>
            <person name="Fussmann M."/>
            <person name="Herbold C."/>
            <person name="Seah B.K.B."/>
            <person name="Antony C.Paul."/>
            <person name="Liu D."/>
            <person name="Belitz A."/>
            <person name="Weber M."/>
        </authorList>
    </citation>
    <scope>NUCLEOTIDE SEQUENCE [LARGE SCALE GENOMIC DNA]</scope>
    <source>
        <strain evidence="8">G_D</strain>
    </source>
</reference>
<keyword evidence="5 7" id="KW-0548">Nucleotidyltransferase</keyword>
<comment type="caution">
    <text evidence="8">The sequence shown here is derived from an EMBL/GenBank/DDBJ whole genome shotgun (WGS) entry which is preliminary data.</text>
</comment>
<evidence type="ECO:0000256" key="4">
    <source>
        <dbReference type="ARBA" id="ARBA00022679"/>
    </source>
</evidence>
<organism evidence="8 9">
    <name type="scientific">Candidatus Thiodiazotropha endoloripes</name>
    <dbReference type="NCBI Taxonomy" id="1818881"/>
    <lineage>
        <taxon>Bacteria</taxon>
        <taxon>Pseudomonadati</taxon>
        <taxon>Pseudomonadota</taxon>
        <taxon>Gammaproteobacteria</taxon>
        <taxon>Chromatiales</taxon>
        <taxon>Sedimenticolaceae</taxon>
        <taxon>Candidatus Thiodiazotropha</taxon>
    </lineage>
</organism>
<keyword evidence="9" id="KW-1185">Reference proteome</keyword>
<dbReference type="PROSITE" id="PS01295">
    <property type="entry name" value="ISPD"/>
    <property type="match status" value="1"/>
</dbReference>
<dbReference type="InterPro" id="IPR050088">
    <property type="entry name" value="IspD/TarI_cytidylyltransf_bact"/>
</dbReference>
<dbReference type="RefSeq" id="WP_069004659.1">
    <property type="nucleotide sequence ID" value="NZ_LVJX01000005.1"/>
</dbReference>
<dbReference type="EMBL" id="LVJZ01000003">
    <property type="protein sequence ID" value="ODB96929.1"/>
    <property type="molecule type" value="Genomic_DNA"/>
</dbReference>
<dbReference type="Proteomes" id="UP000094849">
    <property type="component" value="Unassembled WGS sequence"/>
</dbReference>
<protein>
    <recommendedName>
        <fullName evidence="7">2-C-methyl-D-erythritol 4-phosphate cytidylyltransferase</fullName>
        <ecNumber evidence="7">2.7.7.60</ecNumber>
    </recommendedName>
    <alternativeName>
        <fullName evidence="7">4-diphosphocytidyl-2C-methyl-D-erythritol synthase</fullName>
    </alternativeName>
    <alternativeName>
        <fullName evidence="7">MEP cytidylyltransferase</fullName>
        <shortName evidence="7">MCT</shortName>
    </alternativeName>
</protein>
<dbReference type="Pfam" id="PF01128">
    <property type="entry name" value="IspD"/>
    <property type="match status" value="1"/>
</dbReference>
<evidence type="ECO:0000256" key="2">
    <source>
        <dbReference type="ARBA" id="ARBA00004787"/>
    </source>
</evidence>
<comment type="similarity">
    <text evidence="3 7">Belongs to the IspD/TarI cytidylyltransferase family. IspD subfamily.</text>
</comment>
<dbReference type="AlphaFoldDB" id="A0A1E2UQD8"/>